<dbReference type="GO" id="GO:0047652">
    <property type="term" value="F:allantoate deiminase activity"/>
    <property type="evidence" value="ECO:0007669"/>
    <property type="project" value="UniProtKB-EC"/>
</dbReference>
<evidence type="ECO:0000256" key="3">
    <source>
        <dbReference type="PIRSR" id="PIRSR001235-1"/>
    </source>
</evidence>
<keyword evidence="3" id="KW-0479">Metal-binding</keyword>
<evidence type="ECO:0000313" key="4">
    <source>
        <dbReference type="EMBL" id="UGS35533.1"/>
    </source>
</evidence>
<feature type="binding site" evidence="3">
    <location>
        <position position="122"/>
    </location>
    <ligand>
        <name>Zn(2+)</name>
        <dbReference type="ChEBI" id="CHEBI:29105"/>
        <label>2</label>
    </ligand>
</feature>
<dbReference type="SUPFAM" id="SSF53187">
    <property type="entry name" value="Zn-dependent exopeptidases"/>
    <property type="match status" value="1"/>
</dbReference>
<feature type="binding site" evidence="3">
    <location>
        <position position="88"/>
    </location>
    <ligand>
        <name>Zn(2+)</name>
        <dbReference type="ChEBI" id="CHEBI:29105"/>
        <label>1</label>
    </ligand>
</feature>
<evidence type="ECO:0000256" key="1">
    <source>
        <dbReference type="ARBA" id="ARBA00006153"/>
    </source>
</evidence>
<keyword evidence="2 4" id="KW-0378">Hydrolase</keyword>
<keyword evidence="5" id="KW-1185">Reference proteome</keyword>
<evidence type="ECO:0000313" key="5">
    <source>
        <dbReference type="Proteomes" id="UP001162834"/>
    </source>
</evidence>
<dbReference type="SUPFAM" id="SSF55031">
    <property type="entry name" value="Bacterial exopeptidase dimerisation domain"/>
    <property type="match status" value="1"/>
</dbReference>
<dbReference type="InterPro" id="IPR002933">
    <property type="entry name" value="Peptidase_M20"/>
</dbReference>
<dbReference type="EMBL" id="CP087164">
    <property type="protein sequence ID" value="UGS35533.1"/>
    <property type="molecule type" value="Genomic_DNA"/>
</dbReference>
<keyword evidence="3" id="KW-0862">Zinc</keyword>
<dbReference type="AlphaFoldDB" id="A0A9E7C0M0"/>
<dbReference type="Pfam" id="PF01546">
    <property type="entry name" value="Peptidase_M20"/>
    <property type="match status" value="1"/>
</dbReference>
<comment type="cofactor">
    <cofactor evidence="3">
        <name>Zn(2+)</name>
        <dbReference type="ChEBI" id="CHEBI:29105"/>
    </cofactor>
    <text evidence="3">Binds 2 Zn(2+) ions per subunit.</text>
</comment>
<feature type="binding site" evidence="3">
    <location>
        <position position="368"/>
    </location>
    <ligand>
        <name>Zn(2+)</name>
        <dbReference type="ChEBI" id="CHEBI:29105"/>
        <label>2</label>
    </ligand>
</feature>
<dbReference type="PANTHER" id="PTHR32494">
    <property type="entry name" value="ALLANTOATE DEIMINASE-RELATED"/>
    <property type="match status" value="1"/>
</dbReference>
<organism evidence="4 5">
    <name type="scientific">Capillimicrobium parvum</name>
    <dbReference type="NCBI Taxonomy" id="2884022"/>
    <lineage>
        <taxon>Bacteria</taxon>
        <taxon>Bacillati</taxon>
        <taxon>Actinomycetota</taxon>
        <taxon>Thermoleophilia</taxon>
        <taxon>Solirubrobacterales</taxon>
        <taxon>Capillimicrobiaceae</taxon>
        <taxon>Capillimicrobium</taxon>
    </lineage>
</organism>
<dbReference type="NCBIfam" id="TIGR01879">
    <property type="entry name" value="hydantase"/>
    <property type="match status" value="1"/>
</dbReference>
<dbReference type="RefSeq" id="WP_259315217.1">
    <property type="nucleotide sequence ID" value="NZ_CP087164.1"/>
</dbReference>
<dbReference type="PIRSF" id="PIRSF001235">
    <property type="entry name" value="Amidase_carbamoylase"/>
    <property type="match status" value="1"/>
</dbReference>
<feature type="binding site" evidence="3">
    <location>
        <position position="88"/>
    </location>
    <ligand>
        <name>Zn(2+)</name>
        <dbReference type="ChEBI" id="CHEBI:29105"/>
        <label>2</label>
    </ligand>
</feature>
<name>A0A9E7C0M0_9ACTN</name>
<accession>A0A9E7C0M0</accession>
<evidence type="ECO:0000256" key="2">
    <source>
        <dbReference type="ARBA" id="ARBA00022801"/>
    </source>
</evidence>
<dbReference type="EC" id="3.5.3.9" evidence="4"/>
<reference evidence="4" key="1">
    <citation type="journal article" date="2022" name="Int. J. Syst. Evol. Microbiol.">
        <title>Pseudomonas aegrilactucae sp. nov. and Pseudomonas morbosilactucae sp. nov., pathogens causing bacterial rot of lettuce in Japan.</title>
        <authorList>
            <person name="Sawada H."/>
            <person name="Fujikawa T."/>
            <person name="Satou M."/>
        </authorList>
    </citation>
    <scope>NUCLEOTIDE SEQUENCE</scope>
    <source>
        <strain evidence="4">0166_1</strain>
    </source>
</reference>
<protein>
    <submittedName>
        <fullName evidence="4">Allantoate amidohydrolase</fullName>
        <ecNumber evidence="4">3.5.3.9</ecNumber>
    </submittedName>
</protein>
<dbReference type="GO" id="GO:0046872">
    <property type="term" value="F:metal ion binding"/>
    <property type="evidence" value="ECO:0007669"/>
    <property type="project" value="UniProtKB-KW"/>
</dbReference>
<dbReference type="InterPro" id="IPR036264">
    <property type="entry name" value="Bact_exopeptidase_dim_dom"/>
</dbReference>
<feature type="binding site" evidence="3">
    <location>
        <position position="77"/>
    </location>
    <ligand>
        <name>Zn(2+)</name>
        <dbReference type="ChEBI" id="CHEBI:29105"/>
        <label>1</label>
    </ligand>
</feature>
<feature type="binding site" evidence="3">
    <location>
        <position position="181"/>
    </location>
    <ligand>
        <name>Zn(2+)</name>
        <dbReference type="ChEBI" id="CHEBI:29105"/>
        <label>1</label>
    </ligand>
</feature>
<dbReference type="Gene3D" id="3.30.70.360">
    <property type="match status" value="1"/>
</dbReference>
<sequence length="397" mass="40898">MTPAVDAAAVIARLREADVRSGGRREAWGAPWAAERERLVEHARALVPGVEIERDAFANLWFVVPGRRAETLLLASHVDCVPGGGWLDGILGVHAGLGVLAALTTDGPGERTIAVADWADEEGTRFGRSLLGSSMATGQATRAEIDGLGAAAVLAEHGVVLDRLGERSPRLAHVAAALELHIEQGPILERAGRACAAVSGCLGVRRLAFALTGAAGHAGATPMADRRDPVRAAAEAIAAIGDAGEGLDGYATVGRVEAEPAIPTAIAQRCAFTVDLRHPERDRLVALERAAADAADAAAERHGCGVERRLLWEIDPIAFDSTLVERAVRATGGGAPVVSGPLHDSAALARAGIPAAMVFAPSIGGISHTRAEDTAETDLAEAIATFARLAGELAVSP</sequence>
<dbReference type="KEGG" id="sbae:DSM104329_01926"/>
<proteinExistence type="inferred from homology"/>
<dbReference type="Proteomes" id="UP001162834">
    <property type="component" value="Chromosome"/>
</dbReference>
<gene>
    <name evidence="4" type="primary">allC</name>
    <name evidence="4" type="ORF">DSM104329_01926</name>
</gene>
<dbReference type="Gene3D" id="3.40.630.10">
    <property type="entry name" value="Zn peptidases"/>
    <property type="match status" value="1"/>
</dbReference>
<dbReference type="PANTHER" id="PTHR32494:SF5">
    <property type="entry name" value="ALLANTOATE AMIDOHYDROLASE"/>
    <property type="match status" value="1"/>
</dbReference>
<comment type="similarity">
    <text evidence="1">Belongs to the peptidase M20 family.</text>
</comment>
<dbReference type="InterPro" id="IPR010158">
    <property type="entry name" value="Amidase_Cbmase"/>
</dbReference>